<dbReference type="InterPro" id="IPR000183">
    <property type="entry name" value="Orn/DAP/Arg_de-COase"/>
</dbReference>
<dbReference type="InterPro" id="IPR029066">
    <property type="entry name" value="PLP-binding_barrel"/>
</dbReference>
<keyword evidence="4" id="KW-0456">Lyase</keyword>
<dbReference type="STRING" id="280699.M1V3I8"/>
<evidence type="ECO:0000259" key="13">
    <source>
        <dbReference type="Pfam" id="PF00278"/>
    </source>
</evidence>
<dbReference type="Gramene" id="CMA052CT">
    <property type="protein sequence ID" value="CMA052CT"/>
    <property type="gene ID" value="CMA052C"/>
</dbReference>
<reference evidence="15 16" key="2">
    <citation type="journal article" date="2007" name="BMC Biol.">
        <title>A 100%-complete sequence reveals unusually simple genomic features in the hot-spring red alga Cyanidioschyzon merolae.</title>
        <authorList>
            <person name="Nozaki H."/>
            <person name="Takano H."/>
            <person name="Misumi O."/>
            <person name="Terasawa K."/>
            <person name="Matsuzaki M."/>
            <person name="Maruyama S."/>
            <person name="Nishida K."/>
            <person name="Yagisawa F."/>
            <person name="Yoshida Y."/>
            <person name="Fujiwara T."/>
            <person name="Takio S."/>
            <person name="Tamura K."/>
            <person name="Chung S.J."/>
            <person name="Nakamura S."/>
            <person name="Kuroiwa H."/>
            <person name="Tanaka K."/>
            <person name="Sato N."/>
            <person name="Kuroiwa T."/>
        </authorList>
    </citation>
    <scope>NUCLEOTIDE SEQUENCE [LARGE SCALE GENOMIC DNA]</scope>
    <source>
        <strain evidence="15 16">10D</strain>
    </source>
</reference>
<comment type="catalytic activity">
    <reaction evidence="8">
        <text>L-ornithine + H(+) = putrescine + CO2</text>
        <dbReference type="Rhea" id="RHEA:22964"/>
        <dbReference type="ChEBI" id="CHEBI:15378"/>
        <dbReference type="ChEBI" id="CHEBI:16526"/>
        <dbReference type="ChEBI" id="CHEBI:46911"/>
        <dbReference type="ChEBI" id="CHEBI:326268"/>
        <dbReference type="EC" id="4.1.1.17"/>
    </reaction>
</comment>
<dbReference type="SUPFAM" id="SSF51419">
    <property type="entry name" value="PLP-binding barrel"/>
    <property type="match status" value="2"/>
</dbReference>
<evidence type="ECO:0000256" key="1">
    <source>
        <dbReference type="ARBA" id="ARBA00001933"/>
    </source>
</evidence>
<gene>
    <name evidence="15" type="ORF">CYME_CMA052C</name>
</gene>
<feature type="region of interest" description="Disordered" evidence="12">
    <location>
        <begin position="451"/>
        <end position="484"/>
    </location>
</feature>
<dbReference type="KEGG" id="cme:CYME_CMA052C"/>
<comment type="pathway">
    <text evidence="5">Amine and polyamine biosynthesis; putrescine biosynthesis via L-ornithine pathway; putrescine from L-ornithine: step 1/1.</text>
</comment>
<dbReference type="Pfam" id="PF02784">
    <property type="entry name" value="Orn_Arg_deC_N"/>
    <property type="match status" value="2"/>
</dbReference>
<feature type="domain" description="Orn/DAP/Arg decarboxylase 2 N-terminal" evidence="14">
    <location>
        <begin position="303"/>
        <end position="428"/>
    </location>
</feature>
<comment type="subunit">
    <text evidence="7">Homodimer. Only the dimer is catalytically active, as the active sites are constructed of residues from both monomers.</text>
</comment>
<feature type="region of interest" description="Disordered" evidence="12">
    <location>
        <begin position="1"/>
        <end position="30"/>
    </location>
</feature>
<evidence type="ECO:0000256" key="3">
    <source>
        <dbReference type="ARBA" id="ARBA00022898"/>
    </source>
</evidence>
<dbReference type="SUPFAM" id="SSF50621">
    <property type="entry name" value="Alanine racemase C-terminal domain-like"/>
    <property type="match status" value="1"/>
</dbReference>
<dbReference type="OrthoDB" id="5034579at2759"/>
<sequence>MQISDSRAKSLRMRFSAEHSGDEVADDGVPASSMVTASGTSVVECQRGKRTPWAESLTGSCDRDCQVSVARSLPASLTRESSAPVHGTAYSFRGYGVEHTLPVSPGSRRKSKLGSGIHRSVSEQIAQSLRQQNVLVQKLLRRRQQQQQQQQQLLQILDPSEEDFLERIMTSLPGVAIDRLVLPEPALFRELHSAFDPDTTDGIGAKPQPDGDTCSAPGTSAVAGNSEPDAWTEEAEMIMQSDTGLETDSGHDNHRIGGDHTISPSAAAMAAYARAIITGKPTASHAQYARLSPDLSAFYVVDLGHVARQYWQFRRLLPRVRPHYAVKCNPDRCVVAVLAALGCGFDCASRTEIDLVMDTCAALAASGKEKGFPVGGVGFGGSGIDPRRIVYANPCKAPPQIRYALEKHGVSLMTFDNELELYKVRDVYWAACKVAGIAIGHAGSQFGPVADASGSTGAPGPSNEPSSSSSCSSTAAGTLGTDNQHMIPVPRMLLRIATHDQDSLCPLSSKYGASLEDVPELLRVARELGVRVVGVAFHVGSGARSFAAYYQALQDARKVFDMAEVILGEPLTILDIGGGFPAHDGDAPISFAEIAARLGPALEELFPASSGVDVIAEPGRYFIGAAQILATQVISARPKHIGVNGKDTPTPTPLKRGMDYYIGDGMYGSFKDAALLGVTFTPRLLLPEPIPPCATDASLLHPVRCTIFGPTCDSLDVVRRDVILPQPLQIGDWLWWTGMGAYTLSLAGGFNGFTPPPCFYVCGMSPSSSYALVWGRNLEAESVTAELVALRRLANAQRQRRARITSGQSEKEAEASSSSSPLPSSEAGPAGSAHPL</sequence>
<evidence type="ECO:0000256" key="5">
    <source>
        <dbReference type="ARBA" id="ARBA00034115"/>
    </source>
</evidence>
<dbReference type="InterPro" id="IPR022644">
    <property type="entry name" value="De-COase2_N"/>
</dbReference>
<dbReference type="GO" id="GO:0005737">
    <property type="term" value="C:cytoplasm"/>
    <property type="evidence" value="ECO:0007669"/>
    <property type="project" value="TreeGrafter"/>
</dbReference>
<dbReference type="InterPro" id="IPR002433">
    <property type="entry name" value="Orn_de-COase"/>
</dbReference>
<evidence type="ECO:0000313" key="15">
    <source>
        <dbReference type="EMBL" id="BAM78765.1"/>
    </source>
</evidence>
<dbReference type="GO" id="GO:0004586">
    <property type="term" value="F:ornithine decarboxylase activity"/>
    <property type="evidence" value="ECO:0007669"/>
    <property type="project" value="UniProtKB-EC"/>
</dbReference>
<dbReference type="PANTHER" id="PTHR11482:SF6">
    <property type="entry name" value="ORNITHINE DECARBOXYLASE 1-RELATED"/>
    <property type="match status" value="1"/>
</dbReference>
<evidence type="ECO:0000256" key="9">
    <source>
        <dbReference type="PIRSR" id="PIRSR600183-50"/>
    </source>
</evidence>
<feature type="region of interest" description="Disordered" evidence="12">
    <location>
        <begin position="799"/>
        <end position="836"/>
    </location>
</feature>
<dbReference type="PANTHER" id="PTHR11482">
    <property type="entry name" value="ARGININE/DIAMINOPIMELATE/ORNITHINE DECARBOXYLASE"/>
    <property type="match status" value="1"/>
</dbReference>
<dbReference type="GO" id="GO:0033387">
    <property type="term" value="P:putrescine biosynthetic process from arginine, via ornithine"/>
    <property type="evidence" value="ECO:0007669"/>
    <property type="project" value="TreeGrafter"/>
</dbReference>
<feature type="coiled-coil region" evidence="11">
    <location>
        <begin position="129"/>
        <end position="156"/>
    </location>
</feature>
<dbReference type="PRINTS" id="PR01182">
    <property type="entry name" value="ORNDCRBXLASE"/>
</dbReference>
<dbReference type="HOGENOM" id="CLU_339918_0_0_1"/>
<dbReference type="InterPro" id="IPR022653">
    <property type="entry name" value="De-COase2_pyr-phos_BS"/>
</dbReference>
<comment type="cofactor">
    <cofactor evidence="1 9">
        <name>pyridoxal 5'-phosphate</name>
        <dbReference type="ChEBI" id="CHEBI:597326"/>
    </cofactor>
</comment>
<feature type="compositionally biased region" description="Low complexity" evidence="12">
    <location>
        <begin position="458"/>
        <end position="481"/>
    </location>
</feature>
<evidence type="ECO:0000256" key="7">
    <source>
        <dbReference type="ARBA" id="ARBA00046672"/>
    </source>
</evidence>
<dbReference type="EC" id="4.1.1.17" evidence="6"/>
<protein>
    <recommendedName>
        <fullName evidence="6">ornithine decarboxylase</fullName>
        <ecNumber evidence="6">4.1.1.17</ecNumber>
    </recommendedName>
</protein>
<dbReference type="Proteomes" id="UP000007014">
    <property type="component" value="Chromosome 1"/>
</dbReference>
<evidence type="ECO:0000256" key="10">
    <source>
        <dbReference type="RuleBase" id="RU003737"/>
    </source>
</evidence>
<evidence type="ECO:0000256" key="11">
    <source>
        <dbReference type="SAM" id="Coils"/>
    </source>
</evidence>
<dbReference type="InterPro" id="IPR009006">
    <property type="entry name" value="Ala_racemase/Decarboxylase_C"/>
</dbReference>
<dbReference type="Pfam" id="PF00278">
    <property type="entry name" value="Orn_DAP_Arg_deC"/>
    <property type="match status" value="1"/>
</dbReference>
<proteinExistence type="inferred from homology"/>
<keyword evidence="16" id="KW-1185">Reference proteome</keyword>
<dbReference type="PRINTS" id="PR01179">
    <property type="entry name" value="ODADCRBXLASE"/>
</dbReference>
<dbReference type="eggNOG" id="KOG0622">
    <property type="taxonomic scope" value="Eukaryota"/>
</dbReference>
<dbReference type="PROSITE" id="PS00878">
    <property type="entry name" value="ODR_DC_2_1"/>
    <property type="match status" value="1"/>
</dbReference>
<accession>M1V3I8</accession>
<feature type="compositionally biased region" description="Low complexity" evidence="12">
    <location>
        <begin position="815"/>
        <end position="836"/>
    </location>
</feature>
<dbReference type="EMBL" id="AP006483">
    <property type="protein sequence ID" value="BAM78765.1"/>
    <property type="molecule type" value="Genomic_DNA"/>
</dbReference>
<evidence type="ECO:0000256" key="6">
    <source>
        <dbReference type="ARBA" id="ARBA00034138"/>
    </source>
</evidence>
<feature type="active site" description="Proton donor" evidence="9">
    <location>
        <position position="712"/>
    </location>
</feature>
<evidence type="ECO:0000259" key="14">
    <source>
        <dbReference type="Pfam" id="PF02784"/>
    </source>
</evidence>
<keyword evidence="3 9" id="KW-0663">Pyridoxal phosphate</keyword>
<dbReference type="InterPro" id="IPR022643">
    <property type="entry name" value="De-COase2_C"/>
</dbReference>
<reference evidence="15 16" key="1">
    <citation type="journal article" date="2004" name="Nature">
        <title>Genome sequence of the ultrasmall unicellular red alga Cyanidioschyzon merolae 10D.</title>
        <authorList>
            <person name="Matsuzaki M."/>
            <person name="Misumi O."/>
            <person name="Shin-i T."/>
            <person name="Maruyama S."/>
            <person name="Takahara M."/>
            <person name="Miyagishima S."/>
            <person name="Mori T."/>
            <person name="Nishida K."/>
            <person name="Yagisawa F."/>
            <person name="Nishida K."/>
            <person name="Yoshida Y."/>
            <person name="Nishimura Y."/>
            <person name="Nakao S."/>
            <person name="Kobayashi T."/>
            <person name="Momoyama Y."/>
            <person name="Higashiyama T."/>
            <person name="Minoda A."/>
            <person name="Sano M."/>
            <person name="Nomoto H."/>
            <person name="Oishi K."/>
            <person name="Hayashi H."/>
            <person name="Ohta F."/>
            <person name="Nishizaka S."/>
            <person name="Haga S."/>
            <person name="Miura S."/>
            <person name="Morishita T."/>
            <person name="Kabeya Y."/>
            <person name="Terasawa K."/>
            <person name="Suzuki Y."/>
            <person name="Ishii Y."/>
            <person name="Asakawa S."/>
            <person name="Takano H."/>
            <person name="Ohta N."/>
            <person name="Kuroiwa H."/>
            <person name="Tanaka K."/>
            <person name="Shimizu N."/>
            <person name="Sugano S."/>
            <person name="Sato N."/>
            <person name="Nozaki H."/>
            <person name="Ogasawara N."/>
            <person name="Kohara Y."/>
            <person name="Kuroiwa T."/>
        </authorList>
    </citation>
    <scope>NUCLEOTIDE SEQUENCE [LARGE SCALE GENOMIC DNA]</scope>
    <source>
        <strain evidence="15 16">10D</strain>
    </source>
</reference>
<dbReference type="RefSeq" id="XP_005535051.1">
    <property type="nucleotide sequence ID" value="XM_005534994.1"/>
</dbReference>
<evidence type="ECO:0000256" key="8">
    <source>
        <dbReference type="ARBA" id="ARBA00049127"/>
    </source>
</evidence>
<feature type="domain" description="Orn/DAP/Arg decarboxylase 2 C-terminal" evidence="13">
    <location>
        <begin position="299"/>
        <end position="740"/>
    </location>
</feature>
<evidence type="ECO:0000256" key="2">
    <source>
        <dbReference type="ARBA" id="ARBA00008872"/>
    </source>
</evidence>
<comment type="similarity">
    <text evidence="2 10">Belongs to the Orn/Lys/Arg decarboxylase class-II family.</text>
</comment>
<feature type="region of interest" description="Disordered" evidence="12">
    <location>
        <begin position="196"/>
        <end position="226"/>
    </location>
</feature>
<dbReference type="PROSITE" id="PS00879">
    <property type="entry name" value="ODR_DC_2_2"/>
    <property type="match status" value="1"/>
</dbReference>
<dbReference type="Gene3D" id="3.20.20.10">
    <property type="entry name" value="Alanine racemase"/>
    <property type="match status" value="1"/>
</dbReference>
<dbReference type="CDD" id="cd00622">
    <property type="entry name" value="PLPDE_III_ODC"/>
    <property type="match status" value="1"/>
</dbReference>
<feature type="domain" description="Orn/DAP/Arg decarboxylase 2 N-terminal" evidence="14">
    <location>
        <begin position="486"/>
        <end position="623"/>
    </location>
</feature>
<organism evidence="15 16">
    <name type="scientific">Cyanidioschyzon merolae (strain NIES-3377 / 10D)</name>
    <name type="common">Unicellular red alga</name>
    <dbReference type="NCBI Taxonomy" id="280699"/>
    <lineage>
        <taxon>Eukaryota</taxon>
        <taxon>Rhodophyta</taxon>
        <taxon>Bangiophyceae</taxon>
        <taxon>Cyanidiales</taxon>
        <taxon>Cyanidiaceae</taxon>
        <taxon>Cyanidioschyzon</taxon>
    </lineage>
</organism>
<evidence type="ECO:0000313" key="16">
    <source>
        <dbReference type="Proteomes" id="UP000007014"/>
    </source>
</evidence>
<evidence type="ECO:0000256" key="12">
    <source>
        <dbReference type="SAM" id="MobiDB-lite"/>
    </source>
</evidence>
<dbReference type="Gene3D" id="2.40.37.10">
    <property type="entry name" value="Lyase, Ornithine Decarboxylase, Chain A, domain 1"/>
    <property type="match status" value="1"/>
</dbReference>
<feature type="modified residue" description="N6-(pyridoxal phosphate)lysine" evidence="9">
    <location>
        <position position="327"/>
    </location>
</feature>
<name>M1V3I8_CYAM1</name>
<keyword evidence="11" id="KW-0175">Coiled coil</keyword>
<dbReference type="GeneID" id="16992192"/>
<evidence type="ECO:0000256" key="4">
    <source>
        <dbReference type="ARBA" id="ARBA00023239"/>
    </source>
</evidence>
<dbReference type="InterPro" id="IPR022657">
    <property type="entry name" value="De-COase2_CS"/>
</dbReference>
<dbReference type="AlphaFoldDB" id="M1V3I8"/>